<evidence type="ECO:0000313" key="2">
    <source>
        <dbReference type="EMBL" id="CEM53890.1"/>
    </source>
</evidence>
<reference evidence="2" key="1">
    <citation type="submission" date="2014-11" db="EMBL/GenBank/DDBJ databases">
        <authorList>
            <person name="Otto D Thomas"/>
            <person name="Naeem Raeece"/>
        </authorList>
    </citation>
    <scope>NUCLEOTIDE SEQUENCE</scope>
</reference>
<feature type="region of interest" description="Disordered" evidence="1">
    <location>
        <begin position="222"/>
        <end position="302"/>
    </location>
</feature>
<dbReference type="EMBL" id="CDMZ01005736">
    <property type="protein sequence ID" value="CEM53890.1"/>
    <property type="molecule type" value="Genomic_DNA"/>
</dbReference>
<dbReference type="AlphaFoldDB" id="A0A0G4IA43"/>
<feature type="region of interest" description="Disordered" evidence="1">
    <location>
        <begin position="318"/>
        <end position="388"/>
    </location>
</feature>
<evidence type="ECO:0000256" key="1">
    <source>
        <dbReference type="SAM" id="MobiDB-lite"/>
    </source>
</evidence>
<proteinExistence type="predicted"/>
<feature type="compositionally biased region" description="Basic and acidic residues" evidence="1">
    <location>
        <begin position="40"/>
        <end position="58"/>
    </location>
</feature>
<dbReference type="VEuPathDB" id="CryptoDB:Cvel_12336"/>
<feature type="compositionally biased region" description="Gly residues" evidence="1">
    <location>
        <begin position="252"/>
        <end position="261"/>
    </location>
</feature>
<organism evidence="2">
    <name type="scientific">Chromera velia CCMP2878</name>
    <dbReference type="NCBI Taxonomy" id="1169474"/>
    <lineage>
        <taxon>Eukaryota</taxon>
        <taxon>Sar</taxon>
        <taxon>Alveolata</taxon>
        <taxon>Colpodellida</taxon>
        <taxon>Chromeraceae</taxon>
        <taxon>Chromera</taxon>
    </lineage>
</organism>
<name>A0A0G4IA43_9ALVE</name>
<sequence length="535" mass="60197">MSLRVSIAPAAAGGKRRGRYYMHKALKHLDRPKQEWIQADKESRETDGLSQIEPKETDGLSQIEPPGAKYAYWTPLEGKFWTVGLSMAVGFPERYYEYKRIEFQNYVLPSCYDLDPVAVSIWAYTEGGDRMMEHFWDVFRGTESNEDEKAWCLVCEVYYQVRCMFHRSKHHDDRSCPIMFEREDSTVEVIPLKDLRDRVNKNEVGRGDRAWEALSDVSVGKIGRERRGGEGSPRSQLSSGSDRDDGDDGGNPPDGGGGRGGPLPDDSPHDPPLRGYSGGDWGGGTDEEGGGDGGGDVPPRSAQALHYGLSVEERARLHLSAHRRPRRSFGRRNVSEDDGDDERGAESSAKRGRRDKSEPEDRPIDPSAHPGGVDRSRSAQGTPIRERRVLGPATLEFSSYDRQPIEAHPVKGAVVQRNNWRKLVALHSKARRSYGWADLAPDLSVRDSLAFKVKEIRDGRVKRLSIKHVFNIWRGRVPEEAVCMIDDPVQLCEVGVWKLPEEERVGGPPRCKRFCRHGVCRSLRIVVFLCCAFLF</sequence>
<feature type="compositionally biased region" description="Basic residues" evidence="1">
    <location>
        <begin position="318"/>
        <end position="330"/>
    </location>
</feature>
<feature type="compositionally biased region" description="Basic and acidic residues" evidence="1">
    <location>
        <begin position="342"/>
        <end position="364"/>
    </location>
</feature>
<protein>
    <submittedName>
        <fullName evidence="2">Uncharacterized protein</fullName>
    </submittedName>
</protein>
<accession>A0A0G4IA43</accession>
<dbReference type="PhylomeDB" id="A0A0G4IA43"/>
<gene>
    <name evidence="2" type="ORF">Cvel_12336</name>
</gene>
<feature type="region of interest" description="Disordered" evidence="1">
    <location>
        <begin position="40"/>
        <end position="63"/>
    </location>
</feature>